<gene>
    <name evidence="3" type="ORF">GCM10023187_35440</name>
</gene>
<dbReference type="SUPFAM" id="SSF109854">
    <property type="entry name" value="DinB/YfiT-like putative metalloenzymes"/>
    <property type="match status" value="1"/>
</dbReference>
<name>A0ABP8KMZ3_9BACT</name>
<comment type="caution">
    <text evidence="3">The sequence shown here is derived from an EMBL/GenBank/DDBJ whole genome shotgun (WGS) entry which is preliminary data.</text>
</comment>
<proteinExistence type="inferred from homology"/>
<reference evidence="4" key="1">
    <citation type="journal article" date="2019" name="Int. J. Syst. Evol. Microbiol.">
        <title>The Global Catalogue of Microorganisms (GCM) 10K type strain sequencing project: providing services to taxonomists for standard genome sequencing and annotation.</title>
        <authorList>
            <consortium name="The Broad Institute Genomics Platform"/>
            <consortium name="The Broad Institute Genome Sequencing Center for Infectious Disease"/>
            <person name="Wu L."/>
            <person name="Ma J."/>
        </authorList>
    </citation>
    <scope>NUCLEOTIDE SEQUENCE [LARGE SCALE GENOMIC DNA]</scope>
    <source>
        <strain evidence="4">JCM 17925</strain>
    </source>
</reference>
<dbReference type="RefSeq" id="WP_345269213.1">
    <property type="nucleotide sequence ID" value="NZ_BAABHB010000007.1"/>
</dbReference>
<dbReference type="Proteomes" id="UP001500936">
    <property type="component" value="Unassembled WGS sequence"/>
</dbReference>
<comment type="similarity">
    <text evidence="1">Belongs to the DinB family.</text>
</comment>
<keyword evidence="4" id="KW-1185">Reference proteome</keyword>
<protein>
    <recommendedName>
        <fullName evidence="5">Damage-inducible protein DinB</fullName>
    </recommendedName>
</protein>
<evidence type="ECO:0000313" key="3">
    <source>
        <dbReference type="EMBL" id="GAA4410629.1"/>
    </source>
</evidence>
<organism evidence="3 4">
    <name type="scientific">Nibrella viscosa</name>
    <dbReference type="NCBI Taxonomy" id="1084524"/>
    <lineage>
        <taxon>Bacteria</taxon>
        <taxon>Pseudomonadati</taxon>
        <taxon>Bacteroidota</taxon>
        <taxon>Cytophagia</taxon>
        <taxon>Cytophagales</taxon>
        <taxon>Spirosomataceae</taxon>
        <taxon>Nibrella</taxon>
    </lineage>
</organism>
<dbReference type="InterPro" id="IPR007837">
    <property type="entry name" value="DinB"/>
</dbReference>
<sequence>MKNYLIQLLEYEHWANRSVIDALEMVESPPARAVQLMGHILSSQQVWMGRFTGEHAYVAIWEEIPVVWMTETAERNYNRLRTYVEHQPEDAHLKPIAYTNTRGQAFTSTLQEILTHLSHHAAYHRGQVIQLIRPLVQEVPATDYIVWARRDQVS</sequence>
<dbReference type="EMBL" id="BAABHB010000007">
    <property type="protein sequence ID" value="GAA4410629.1"/>
    <property type="molecule type" value="Genomic_DNA"/>
</dbReference>
<accession>A0ABP8KMZ3</accession>
<dbReference type="InterPro" id="IPR034660">
    <property type="entry name" value="DinB/YfiT-like"/>
</dbReference>
<dbReference type="Gene3D" id="1.20.120.450">
    <property type="entry name" value="dinb family like domain"/>
    <property type="match status" value="1"/>
</dbReference>
<dbReference type="PANTHER" id="PTHR37302">
    <property type="entry name" value="SLR1116 PROTEIN"/>
    <property type="match status" value="1"/>
</dbReference>
<dbReference type="PANTHER" id="PTHR37302:SF3">
    <property type="entry name" value="DAMAGE-INDUCIBLE PROTEIN DINB"/>
    <property type="match status" value="1"/>
</dbReference>
<evidence type="ECO:0008006" key="5">
    <source>
        <dbReference type="Google" id="ProtNLM"/>
    </source>
</evidence>
<dbReference type="Pfam" id="PF05163">
    <property type="entry name" value="DinB"/>
    <property type="match status" value="1"/>
</dbReference>
<evidence type="ECO:0000313" key="4">
    <source>
        <dbReference type="Proteomes" id="UP001500936"/>
    </source>
</evidence>
<keyword evidence="2" id="KW-0479">Metal-binding</keyword>
<evidence type="ECO:0000256" key="2">
    <source>
        <dbReference type="ARBA" id="ARBA00022723"/>
    </source>
</evidence>
<evidence type="ECO:0000256" key="1">
    <source>
        <dbReference type="ARBA" id="ARBA00008635"/>
    </source>
</evidence>